<dbReference type="SUPFAM" id="SSF54695">
    <property type="entry name" value="POZ domain"/>
    <property type="match status" value="2"/>
</dbReference>
<evidence type="ECO:0000256" key="1">
    <source>
        <dbReference type="ARBA" id="ARBA00002668"/>
    </source>
</evidence>
<protein>
    <recommendedName>
        <fullName evidence="3">BTB domain-containing protein</fullName>
    </recommendedName>
</protein>
<gene>
    <name evidence="4" type="ORF">TAV2_LOCUS13359</name>
</gene>
<dbReference type="EMBL" id="OU466860">
    <property type="protein sequence ID" value="CAH2058670.1"/>
    <property type="molecule type" value="Genomic_DNA"/>
</dbReference>
<sequence>FKLTVMAAQSNLEIYMGGFAKVLNEQWQVDLRLKAGGSKNGAVISAHKLVLVSNVFPLLSPVHSSFDLSNNFGVMHAARSEVFKKMLEPDNLKASVGKVETVTLSEMKQEELEAFVEFIYSNRSVLSANEKKHVQSLYLAADKYEIPHLRDLCRNELISSLNSSNALNVLELSLIPVDKALIGPAAKFIVRNLKTICNSVEFKLFVGRNPDLSVAIMKASLTRLWNGHHNMEKEAANKMEFFGGLMNAFKEKMQFDIWLKSGDQTDAIPAHKLILAARSKVFRDILEFDDCKGLSMSKETVTLSEMTHDELETFLEFMYNGLLPDTKLAKYVRSLYLAAHKYKIPYLQDLCRNQLITSMNSSNVFDDLELAQIYSDKILEDAVSKFMASHMEEIASSSKFMSFVESNPALTVQTIFKIFKNYIPFNPKIIFRLS</sequence>
<dbReference type="PANTHER" id="PTHR47274">
    <property type="entry name" value="BTB/POZ DOMAIN CONTAINING PROTEIN, EXPRESSED-RELATED"/>
    <property type="match status" value="1"/>
</dbReference>
<evidence type="ECO:0000313" key="4">
    <source>
        <dbReference type="EMBL" id="CAH2058670.1"/>
    </source>
</evidence>
<evidence type="ECO:0000256" key="2">
    <source>
        <dbReference type="ARBA" id="ARBA00004906"/>
    </source>
</evidence>
<proteinExistence type="predicted"/>
<evidence type="ECO:0000259" key="3">
    <source>
        <dbReference type="PROSITE" id="PS50097"/>
    </source>
</evidence>
<reference evidence="4 5" key="1">
    <citation type="submission" date="2022-03" db="EMBL/GenBank/DDBJ databases">
        <authorList>
            <person name="Nunn A."/>
            <person name="Chopra R."/>
            <person name="Nunn A."/>
            <person name="Contreras Garrido A."/>
        </authorList>
    </citation>
    <scope>NUCLEOTIDE SEQUENCE [LARGE SCALE GENOMIC DNA]</scope>
</reference>
<evidence type="ECO:0000313" key="5">
    <source>
        <dbReference type="Proteomes" id="UP000836841"/>
    </source>
</evidence>
<dbReference type="Gene3D" id="3.30.710.10">
    <property type="entry name" value="Potassium Channel Kv1.1, Chain A"/>
    <property type="match status" value="2"/>
</dbReference>
<feature type="non-terminal residue" evidence="4">
    <location>
        <position position="434"/>
    </location>
</feature>
<feature type="domain" description="BTB" evidence="3">
    <location>
        <begin position="29"/>
        <end position="128"/>
    </location>
</feature>
<feature type="domain" description="BTB" evidence="3">
    <location>
        <begin position="255"/>
        <end position="327"/>
    </location>
</feature>
<dbReference type="AlphaFoldDB" id="A0AAU9S2T6"/>
<dbReference type="CDD" id="cd18186">
    <property type="entry name" value="BTB_POZ_ZBTB_KLHL-like"/>
    <property type="match status" value="2"/>
</dbReference>
<accession>A0AAU9S2T6</accession>
<comment type="function">
    <text evidence="1">May act as a substrate-specific adapter of an E3 ubiquitin-protein ligase complex (CUL3-RBX1-BTB) which mediates the ubiquitination and subsequent proteasomal degradation of target proteins.</text>
</comment>
<dbReference type="PANTHER" id="PTHR47274:SF6">
    <property type="entry name" value="GENOME ASSEMBLY, CHROMOSOME: A04"/>
    <property type="match status" value="1"/>
</dbReference>
<dbReference type="InterPro" id="IPR000210">
    <property type="entry name" value="BTB/POZ_dom"/>
</dbReference>
<dbReference type="InterPro" id="IPR044784">
    <property type="entry name" value="At1g01640-like"/>
</dbReference>
<dbReference type="SMART" id="SM00225">
    <property type="entry name" value="BTB"/>
    <property type="match status" value="2"/>
</dbReference>
<name>A0AAU9S2T6_THLAR</name>
<dbReference type="PROSITE" id="PS50097">
    <property type="entry name" value="BTB"/>
    <property type="match status" value="2"/>
</dbReference>
<comment type="pathway">
    <text evidence="2">Protein modification; protein ubiquitination.</text>
</comment>
<dbReference type="Pfam" id="PF00651">
    <property type="entry name" value="BTB"/>
    <property type="match status" value="2"/>
</dbReference>
<dbReference type="Gene3D" id="1.25.40.420">
    <property type="match status" value="1"/>
</dbReference>
<keyword evidence="5" id="KW-1185">Reference proteome</keyword>
<organism evidence="4 5">
    <name type="scientific">Thlaspi arvense</name>
    <name type="common">Field penny-cress</name>
    <dbReference type="NCBI Taxonomy" id="13288"/>
    <lineage>
        <taxon>Eukaryota</taxon>
        <taxon>Viridiplantae</taxon>
        <taxon>Streptophyta</taxon>
        <taxon>Embryophyta</taxon>
        <taxon>Tracheophyta</taxon>
        <taxon>Spermatophyta</taxon>
        <taxon>Magnoliopsida</taxon>
        <taxon>eudicotyledons</taxon>
        <taxon>Gunneridae</taxon>
        <taxon>Pentapetalae</taxon>
        <taxon>rosids</taxon>
        <taxon>malvids</taxon>
        <taxon>Brassicales</taxon>
        <taxon>Brassicaceae</taxon>
        <taxon>Thlaspideae</taxon>
        <taxon>Thlaspi</taxon>
    </lineage>
</organism>
<dbReference type="CDD" id="cd14733">
    <property type="entry name" value="BACK"/>
    <property type="match status" value="1"/>
</dbReference>
<dbReference type="InterPro" id="IPR011333">
    <property type="entry name" value="SKP1/BTB/POZ_sf"/>
</dbReference>
<dbReference type="Proteomes" id="UP000836841">
    <property type="component" value="Chromosome 4"/>
</dbReference>